<evidence type="ECO:0000313" key="1">
    <source>
        <dbReference type="EMBL" id="JAD66531.1"/>
    </source>
</evidence>
<reference evidence="1" key="1">
    <citation type="submission" date="2014-09" db="EMBL/GenBank/DDBJ databases">
        <authorList>
            <person name="Magalhaes I.L.F."/>
            <person name="Oliveira U."/>
            <person name="Santos F.R."/>
            <person name="Vidigal T.H.D.A."/>
            <person name="Brescovit A.D."/>
            <person name="Santos A.J."/>
        </authorList>
    </citation>
    <scope>NUCLEOTIDE SEQUENCE</scope>
    <source>
        <tissue evidence="1">Shoot tissue taken approximately 20 cm above the soil surface</tissue>
    </source>
</reference>
<organism evidence="1">
    <name type="scientific">Arundo donax</name>
    <name type="common">Giant reed</name>
    <name type="synonym">Donax arundinaceus</name>
    <dbReference type="NCBI Taxonomy" id="35708"/>
    <lineage>
        <taxon>Eukaryota</taxon>
        <taxon>Viridiplantae</taxon>
        <taxon>Streptophyta</taxon>
        <taxon>Embryophyta</taxon>
        <taxon>Tracheophyta</taxon>
        <taxon>Spermatophyta</taxon>
        <taxon>Magnoliopsida</taxon>
        <taxon>Liliopsida</taxon>
        <taxon>Poales</taxon>
        <taxon>Poaceae</taxon>
        <taxon>PACMAD clade</taxon>
        <taxon>Arundinoideae</taxon>
        <taxon>Arundineae</taxon>
        <taxon>Arundo</taxon>
    </lineage>
</organism>
<proteinExistence type="predicted"/>
<sequence length="18" mass="2182">MVPNRKRARRRWSPGDEA</sequence>
<accession>A0A0A9BTB5</accession>
<protein>
    <submittedName>
        <fullName evidence="1">Uncharacterized protein</fullName>
    </submittedName>
</protein>
<reference evidence="1" key="2">
    <citation type="journal article" date="2015" name="Data Brief">
        <title>Shoot transcriptome of the giant reed, Arundo donax.</title>
        <authorList>
            <person name="Barrero R.A."/>
            <person name="Guerrero F.D."/>
            <person name="Moolhuijzen P."/>
            <person name="Goolsby J.A."/>
            <person name="Tidwell J."/>
            <person name="Bellgard S.E."/>
            <person name="Bellgard M.I."/>
        </authorList>
    </citation>
    <scope>NUCLEOTIDE SEQUENCE</scope>
    <source>
        <tissue evidence="1">Shoot tissue taken approximately 20 cm above the soil surface</tissue>
    </source>
</reference>
<dbReference type="AlphaFoldDB" id="A0A0A9BTB5"/>
<dbReference type="EMBL" id="GBRH01231364">
    <property type="protein sequence ID" value="JAD66531.1"/>
    <property type="molecule type" value="Transcribed_RNA"/>
</dbReference>
<name>A0A0A9BTB5_ARUDO</name>